<evidence type="ECO:0000313" key="3">
    <source>
        <dbReference type="Proteomes" id="UP000324324"/>
    </source>
</evidence>
<dbReference type="EMBL" id="VWRN01000064">
    <property type="protein sequence ID" value="KAA6117636.1"/>
    <property type="molecule type" value="Genomic_DNA"/>
</dbReference>
<dbReference type="RefSeq" id="WP_082371461.1">
    <property type="nucleotide sequence ID" value="NZ_CP080294.1"/>
</dbReference>
<evidence type="ECO:0000313" key="2">
    <source>
        <dbReference type="EMBL" id="KAA6117636.1"/>
    </source>
</evidence>
<sequence>MTTTQALRIALALSAFGMASACAPLPPARADLYGTVAAVETATRSITLRPGARYVNVTSGETVAFRGANRTVAWTFMTTSSGRSAVALNFLLPDLPEAKGITAIIAPSPLYRGSS</sequence>
<dbReference type="InterPro" id="IPR031560">
    <property type="entry name" value="CzcE"/>
</dbReference>
<dbReference type="Gene3D" id="2.60.40.2280">
    <property type="entry name" value="Heavy-metal resistance protein CzcE"/>
    <property type="match status" value="1"/>
</dbReference>
<organism evidence="2 3">
    <name type="scientific">Cupriavidus cauae</name>
    <dbReference type="NCBI Taxonomy" id="2608999"/>
    <lineage>
        <taxon>Bacteria</taxon>
        <taxon>Pseudomonadati</taxon>
        <taxon>Pseudomonadota</taxon>
        <taxon>Betaproteobacteria</taxon>
        <taxon>Burkholderiales</taxon>
        <taxon>Burkholderiaceae</taxon>
        <taxon>Cupriavidus</taxon>
    </lineage>
</organism>
<evidence type="ECO:0000256" key="1">
    <source>
        <dbReference type="SAM" id="SignalP"/>
    </source>
</evidence>
<accession>A0A5M8A6Q3</accession>
<feature type="signal peptide" evidence="1">
    <location>
        <begin position="1"/>
        <end position="21"/>
    </location>
</feature>
<keyword evidence="1" id="KW-0732">Signal</keyword>
<comment type="caution">
    <text evidence="2">The sequence shown here is derived from an EMBL/GenBank/DDBJ whole genome shotgun (WGS) entry which is preliminary data.</text>
</comment>
<dbReference type="InterPro" id="IPR038674">
    <property type="entry name" value="CzcE_sf"/>
</dbReference>
<reference evidence="2 3" key="1">
    <citation type="submission" date="2019-09" db="EMBL/GenBank/DDBJ databases">
        <title>Isolation of a novel species in the genus Cupriavidus from patients with sepsis using whole genome sequencing.</title>
        <authorList>
            <person name="Kweon O.J."/>
            <person name="Lee M.-K."/>
        </authorList>
    </citation>
    <scope>NUCLEOTIDE SEQUENCE [LARGE SCALE GENOMIC DNA]</scope>
    <source>
        <strain evidence="2 3">MKL-01</strain>
    </source>
</reference>
<gene>
    <name evidence="2" type="ORF">F1599_22930</name>
</gene>
<name>A0A5M8A6Q3_9BURK</name>
<dbReference type="AlphaFoldDB" id="A0A5M8A6Q3"/>
<dbReference type="Proteomes" id="UP000324324">
    <property type="component" value="Unassembled WGS sequence"/>
</dbReference>
<keyword evidence="3" id="KW-1185">Reference proteome</keyword>
<protein>
    <submittedName>
        <fullName evidence="2">CzcE family metal-binding protein</fullName>
    </submittedName>
</protein>
<feature type="chain" id="PRO_5024278440" evidence="1">
    <location>
        <begin position="22"/>
        <end position="115"/>
    </location>
</feature>
<proteinExistence type="predicted"/>
<dbReference type="Pfam" id="PF16986">
    <property type="entry name" value="CzcE"/>
    <property type="match status" value="1"/>
</dbReference>